<proteinExistence type="predicted"/>
<evidence type="ECO:0000313" key="2">
    <source>
        <dbReference type="Proteomes" id="UP000184079"/>
    </source>
</evidence>
<gene>
    <name evidence="1" type="ORF">SAMN05421807_12724</name>
</gene>
<dbReference type="RefSeq" id="WP_073013261.1">
    <property type="nucleotide sequence ID" value="NZ_FQXD01000027.1"/>
</dbReference>
<dbReference type="Proteomes" id="UP000184079">
    <property type="component" value="Unassembled WGS sequence"/>
</dbReference>
<evidence type="ECO:0008006" key="3">
    <source>
        <dbReference type="Google" id="ProtNLM"/>
    </source>
</evidence>
<sequence>MKESSIKKGMLYAKKILEMENLKVSEEQTNLVRESLNGEISHDQFIKKALELANESITQSK</sequence>
<dbReference type="OrthoDB" id="2972137at2"/>
<evidence type="ECO:0000313" key="1">
    <source>
        <dbReference type="EMBL" id="SHH99441.1"/>
    </source>
</evidence>
<keyword evidence="2" id="KW-1185">Reference proteome</keyword>
<dbReference type="EMBL" id="FQXD01000027">
    <property type="protein sequence ID" value="SHH99441.1"/>
    <property type="molecule type" value="Genomic_DNA"/>
</dbReference>
<dbReference type="AlphaFoldDB" id="A0A1M5XI06"/>
<accession>A0A1M5XI06</accession>
<name>A0A1M5XI06_9BACI</name>
<reference evidence="2" key="1">
    <citation type="submission" date="2016-11" db="EMBL/GenBank/DDBJ databases">
        <authorList>
            <person name="Varghese N."/>
            <person name="Submissions S."/>
        </authorList>
    </citation>
    <scope>NUCLEOTIDE SEQUENCE [LARGE SCALE GENOMIC DNA]</scope>
    <source>
        <strain evidence="2">CGMCC 1.6496</strain>
    </source>
</reference>
<protein>
    <recommendedName>
        <fullName evidence="3">Antitoxin VbhA domain-containing protein</fullName>
    </recommendedName>
</protein>
<organism evidence="1 2">
    <name type="scientific">Virgibacillus chiguensis</name>
    <dbReference type="NCBI Taxonomy" id="411959"/>
    <lineage>
        <taxon>Bacteria</taxon>
        <taxon>Bacillati</taxon>
        <taxon>Bacillota</taxon>
        <taxon>Bacilli</taxon>
        <taxon>Bacillales</taxon>
        <taxon>Bacillaceae</taxon>
        <taxon>Virgibacillus</taxon>
    </lineage>
</organism>